<sequence length="61" mass="6873">MKPIKIAGIAVGENPKTKFYCYTSVLIEDDEGVKQICIRKGRSPQSYVKPKDAQRELKGVF</sequence>
<protein>
    <submittedName>
        <fullName evidence="1">Uncharacterized protein</fullName>
    </submittedName>
</protein>
<reference evidence="1" key="1">
    <citation type="journal article" date="2015" name="Nature">
        <title>Complex archaea that bridge the gap between prokaryotes and eukaryotes.</title>
        <authorList>
            <person name="Spang A."/>
            <person name="Saw J.H."/>
            <person name="Jorgensen S.L."/>
            <person name="Zaremba-Niedzwiedzka K."/>
            <person name="Martijn J."/>
            <person name="Lind A.E."/>
            <person name="van Eijk R."/>
            <person name="Schleper C."/>
            <person name="Guy L."/>
            <person name="Ettema T.J."/>
        </authorList>
    </citation>
    <scope>NUCLEOTIDE SEQUENCE</scope>
</reference>
<proteinExistence type="predicted"/>
<dbReference type="AlphaFoldDB" id="A0A0F9E3V9"/>
<evidence type="ECO:0000313" key="1">
    <source>
        <dbReference type="EMBL" id="KKL68723.1"/>
    </source>
</evidence>
<accession>A0A0F9E3V9</accession>
<dbReference type="EMBL" id="LAZR01026444">
    <property type="protein sequence ID" value="KKL68723.1"/>
    <property type="molecule type" value="Genomic_DNA"/>
</dbReference>
<organism evidence="1">
    <name type="scientific">marine sediment metagenome</name>
    <dbReference type="NCBI Taxonomy" id="412755"/>
    <lineage>
        <taxon>unclassified sequences</taxon>
        <taxon>metagenomes</taxon>
        <taxon>ecological metagenomes</taxon>
    </lineage>
</organism>
<gene>
    <name evidence="1" type="ORF">LCGC14_2122110</name>
</gene>
<name>A0A0F9E3V9_9ZZZZ</name>
<comment type="caution">
    <text evidence="1">The sequence shown here is derived from an EMBL/GenBank/DDBJ whole genome shotgun (WGS) entry which is preliminary data.</text>
</comment>